<protein>
    <submittedName>
        <fullName evidence="1">Ribonuclease PH</fullName>
    </submittedName>
</protein>
<dbReference type="Proteomes" id="UP000194143">
    <property type="component" value="Chromosome"/>
</dbReference>
<reference evidence="1 2" key="1">
    <citation type="submission" date="2017-04" db="EMBL/GenBank/DDBJ databases">
        <title>Complete Genome Sequence of Bacillus thuringiensis type Strain ATCC 10792.</title>
        <authorList>
            <person name="Oh D.-H."/>
            <person name="Park B.-J."/>
            <person name="Shuai W."/>
            <person name="Chelliah R."/>
        </authorList>
    </citation>
    <scope>NUCLEOTIDE SEQUENCE [LARGE SCALE GENOMIC DNA]</scope>
    <source>
        <strain evidence="1 2">ATCC 10792</strain>
    </source>
</reference>
<dbReference type="EMBL" id="CP021061">
    <property type="protein sequence ID" value="ARP59682.1"/>
    <property type="molecule type" value="Genomic_DNA"/>
</dbReference>
<dbReference type="AlphaFoldDB" id="A0A1T3URD6"/>
<evidence type="ECO:0000313" key="2">
    <source>
        <dbReference type="Proteomes" id="UP000194143"/>
    </source>
</evidence>
<proteinExistence type="predicted"/>
<gene>
    <name evidence="1" type="ORF">CAB88_22425</name>
</gene>
<name>A0A1T3URD6_BACTU</name>
<sequence>MIIINYYSTLIDKDYHCQHETHTFFYKKQKARQKDSFFSPRSS</sequence>
<organism evidence="1 2">
    <name type="scientific">Bacillus thuringiensis</name>
    <dbReference type="NCBI Taxonomy" id="1428"/>
    <lineage>
        <taxon>Bacteria</taxon>
        <taxon>Bacillati</taxon>
        <taxon>Bacillota</taxon>
        <taxon>Bacilli</taxon>
        <taxon>Bacillales</taxon>
        <taxon>Bacillaceae</taxon>
        <taxon>Bacillus</taxon>
        <taxon>Bacillus cereus group</taxon>
    </lineage>
</organism>
<evidence type="ECO:0000313" key="1">
    <source>
        <dbReference type="EMBL" id="ARP59682.1"/>
    </source>
</evidence>
<keyword evidence="2" id="KW-1185">Reference proteome</keyword>
<accession>A0A1T3URD6</accession>